<comment type="pathway">
    <text evidence="8">Cofactor biosynthesis; NAD(+) biosynthesis; NAD(+) from deamido-NAD(+) (ammonia route): step 1/1.</text>
</comment>
<evidence type="ECO:0000256" key="1">
    <source>
        <dbReference type="ARBA" id="ARBA00005859"/>
    </source>
</evidence>
<comment type="catalytic activity">
    <reaction evidence="8 10">
        <text>deamido-NAD(+) + NH4(+) + ATP = AMP + diphosphate + NAD(+) + H(+)</text>
        <dbReference type="Rhea" id="RHEA:21188"/>
        <dbReference type="ChEBI" id="CHEBI:15378"/>
        <dbReference type="ChEBI" id="CHEBI:28938"/>
        <dbReference type="ChEBI" id="CHEBI:30616"/>
        <dbReference type="ChEBI" id="CHEBI:33019"/>
        <dbReference type="ChEBI" id="CHEBI:57540"/>
        <dbReference type="ChEBI" id="CHEBI:58437"/>
        <dbReference type="ChEBI" id="CHEBI:456215"/>
        <dbReference type="EC" id="6.3.1.5"/>
    </reaction>
</comment>
<evidence type="ECO:0000313" key="12">
    <source>
        <dbReference type="EMBL" id="GCE28702.1"/>
    </source>
</evidence>
<dbReference type="NCBIfam" id="NF001979">
    <property type="entry name" value="PRK00768.1"/>
    <property type="match status" value="1"/>
</dbReference>
<dbReference type="GO" id="GO:0003952">
    <property type="term" value="F:NAD+ synthase (glutamine-hydrolyzing) activity"/>
    <property type="evidence" value="ECO:0007669"/>
    <property type="project" value="InterPro"/>
</dbReference>
<feature type="binding site" evidence="8">
    <location>
        <position position="212"/>
    </location>
    <ligand>
        <name>ATP</name>
        <dbReference type="ChEBI" id="CHEBI:30616"/>
    </ligand>
</feature>
<dbReference type="CDD" id="cd00553">
    <property type="entry name" value="NAD_synthase"/>
    <property type="match status" value="1"/>
</dbReference>
<dbReference type="OrthoDB" id="9803818at2"/>
<dbReference type="GO" id="GO:0005737">
    <property type="term" value="C:cytoplasm"/>
    <property type="evidence" value="ECO:0007669"/>
    <property type="project" value="InterPro"/>
</dbReference>
<dbReference type="RefSeq" id="WP_126628887.1">
    <property type="nucleotide sequence ID" value="NZ_BIFT01000001.1"/>
</dbReference>
<feature type="domain" description="NAD/GMP synthase" evidence="11">
    <location>
        <begin position="28"/>
        <end position="266"/>
    </location>
</feature>
<dbReference type="InterPro" id="IPR003694">
    <property type="entry name" value="NAD_synthase"/>
</dbReference>
<evidence type="ECO:0000256" key="2">
    <source>
        <dbReference type="ARBA" id="ARBA00022598"/>
    </source>
</evidence>
<comment type="similarity">
    <text evidence="1 8 9">Belongs to the NAD synthetase family.</text>
</comment>
<dbReference type="SUPFAM" id="SSF52402">
    <property type="entry name" value="Adenine nucleotide alpha hydrolases-like"/>
    <property type="match status" value="1"/>
</dbReference>
<keyword evidence="6 8" id="KW-0460">Magnesium</keyword>
<dbReference type="PANTHER" id="PTHR23090">
    <property type="entry name" value="NH 3 /GLUTAMINE-DEPENDENT NAD + SYNTHETASE"/>
    <property type="match status" value="1"/>
</dbReference>
<dbReference type="UniPathway" id="UPA00253">
    <property type="reaction ID" value="UER00333"/>
</dbReference>
<dbReference type="NCBIfam" id="TIGR00552">
    <property type="entry name" value="nadE"/>
    <property type="match status" value="1"/>
</dbReference>
<comment type="caution">
    <text evidence="12">The sequence shown here is derived from an EMBL/GenBank/DDBJ whole genome shotgun (WGS) entry which is preliminary data.</text>
</comment>
<dbReference type="InterPro" id="IPR014729">
    <property type="entry name" value="Rossmann-like_a/b/a_fold"/>
</dbReference>
<sequence length="280" mass="31333">MTTTQQEQIIEALHTKALIDPAAEVAFRVKFLQDYVLYAHMNGFVLSISGGQDSSLAGRLCQLAVEGLREQTGKDYVFIALRLPYGIQHDEEDAQRALQFIAPDRTYDINIKPAIDSAVASFEAATGLKMSDYNKGNQKAQQRMAVHYRFANQFNVLVVGTDHAAEAVSGFFTKYGDGGVDLTPLAGLTKQQGRSLLHYLGADERLYNKLPTADLLDHKPGQLDEHELGISYTIIDAYLEGREVPAEEAQRIEQRFKLTEHKRQLPVTPFDSWWNTDGDK</sequence>
<comment type="caution">
    <text evidence="8">Lacks conserved residue(s) required for the propagation of feature annotation.</text>
</comment>
<feature type="binding site" description="in other chain" evidence="8">
    <location>
        <begin position="261"/>
        <end position="262"/>
    </location>
    <ligand>
        <name>deamido-NAD(+)</name>
        <dbReference type="ChEBI" id="CHEBI:58437"/>
        <note>ligand shared between two neighboring subunits</note>
    </ligand>
</feature>
<feature type="binding site" evidence="8">
    <location>
        <position position="161"/>
    </location>
    <ligand>
        <name>ATP</name>
        <dbReference type="ChEBI" id="CHEBI:30616"/>
    </ligand>
</feature>
<feature type="binding site" description="in other chain" evidence="8">
    <location>
        <position position="174"/>
    </location>
    <ligand>
        <name>deamido-NAD(+)</name>
        <dbReference type="ChEBI" id="CHEBI:58437"/>
        <note>ligand shared between two neighboring subunits</note>
    </ligand>
</feature>
<dbReference type="Gene3D" id="3.40.50.620">
    <property type="entry name" value="HUPs"/>
    <property type="match status" value="1"/>
</dbReference>
<dbReference type="GO" id="GO:0005524">
    <property type="term" value="F:ATP binding"/>
    <property type="evidence" value="ECO:0007669"/>
    <property type="project" value="UniProtKB-UniRule"/>
</dbReference>
<keyword evidence="4 8" id="KW-0547">Nucleotide-binding</keyword>
<evidence type="ECO:0000259" key="11">
    <source>
        <dbReference type="Pfam" id="PF02540"/>
    </source>
</evidence>
<dbReference type="Pfam" id="PF02540">
    <property type="entry name" value="NAD_synthase"/>
    <property type="match status" value="1"/>
</dbReference>
<organism evidence="12 13">
    <name type="scientific">Dictyobacter alpinus</name>
    <dbReference type="NCBI Taxonomy" id="2014873"/>
    <lineage>
        <taxon>Bacteria</taxon>
        <taxon>Bacillati</taxon>
        <taxon>Chloroflexota</taxon>
        <taxon>Ktedonobacteria</taxon>
        <taxon>Ktedonobacterales</taxon>
        <taxon>Dictyobacteraceae</taxon>
        <taxon>Dictyobacter</taxon>
    </lineage>
</organism>
<proteinExistence type="inferred from homology"/>
<evidence type="ECO:0000256" key="10">
    <source>
        <dbReference type="RuleBase" id="RU003812"/>
    </source>
</evidence>
<comment type="subunit">
    <text evidence="8">Homodimer.</text>
</comment>
<dbReference type="GO" id="GO:0009435">
    <property type="term" value="P:NAD+ biosynthetic process"/>
    <property type="evidence" value="ECO:0007669"/>
    <property type="project" value="UniProtKB-UniRule"/>
</dbReference>
<dbReference type="GO" id="GO:0046872">
    <property type="term" value="F:metal ion binding"/>
    <property type="evidence" value="ECO:0007669"/>
    <property type="project" value="UniProtKB-KW"/>
</dbReference>
<dbReference type="EC" id="6.3.1.5" evidence="8 10"/>
<evidence type="ECO:0000256" key="8">
    <source>
        <dbReference type="HAMAP-Rule" id="MF_00193"/>
    </source>
</evidence>
<dbReference type="InterPro" id="IPR022310">
    <property type="entry name" value="NAD/GMP_synthase"/>
</dbReference>
<keyword evidence="13" id="KW-1185">Reference proteome</keyword>
<dbReference type="AlphaFoldDB" id="A0A402BBM3"/>
<dbReference type="EMBL" id="BIFT01000001">
    <property type="protein sequence ID" value="GCE28702.1"/>
    <property type="molecule type" value="Genomic_DNA"/>
</dbReference>
<keyword evidence="7 8" id="KW-0520">NAD</keyword>
<feature type="binding site" evidence="8">
    <location>
        <position position="181"/>
    </location>
    <ligand>
        <name>deamido-NAD(+)</name>
        <dbReference type="ChEBI" id="CHEBI:58437"/>
        <note>ligand shared between two neighboring subunits</note>
    </ligand>
</feature>
<dbReference type="HAMAP" id="MF_00193">
    <property type="entry name" value="NadE_ammonia_dep"/>
    <property type="match status" value="1"/>
</dbReference>
<evidence type="ECO:0000313" key="13">
    <source>
        <dbReference type="Proteomes" id="UP000287171"/>
    </source>
</evidence>
<evidence type="ECO:0000256" key="6">
    <source>
        <dbReference type="ARBA" id="ARBA00022842"/>
    </source>
</evidence>
<keyword evidence="3 8" id="KW-0479">Metal-binding</keyword>
<gene>
    <name evidence="8 12" type="primary">nadE</name>
    <name evidence="12" type="ORF">KDA_41860</name>
</gene>
<dbReference type="Proteomes" id="UP000287171">
    <property type="component" value="Unassembled WGS sequence"/>
</dbReference>
<keyword evidence="5 8" id="KW-0067">ATP-binding</keyword>
<evidence type="ECO:0000256" key="7">
    <source>
        <dbReference type="ARBA" id="ARBA00023027"/>
    </source>
</evidence>
<name>A0A402BBM3_9CHLR</name>
<dbReference type="PANTHER" id="PTHR23090:SF7">
    <property type="entry name" value="NH(3)-DEPENDENT NAD(+) SYNTHETASE"/>
    <property type="match status" value="1"/>
</dbReference>
<dbReference type="GO" id="GO:0004359">
    <property type="term" value="F:glutaminase activity"/>
    <property type="evidence" value="ECO:0007669"/>
    <property type="project" value="InterPro"/>
</dbReference>
<evidence type="ECO:0000256" key="9">
    <source>
        <dbReference type="RuleBase" id="RU003811"/>
    </source>
</evidence>
<evidence type="ECO:0000256" key="5">
    <source>
        <dbReference type="ARBA" id="ARBA00022840"/>
    </source>
</evidence>
<dbReference type="InterPro" id="IPR022926">
    <property type="entry name" value="NH(3)-dep_NAD(+)_synth"/>
</dbReference>
<feature type="binding site" evidence="8">
    <location>
        <position position="190"/>
    </location>
    <ligand>
        <name>ATP</name>
        <dbReference type="ChEBI" id="CHEBI:30616"/>
    </ligand>
</feature>
<feature type="binding site" evidence="8">
    <location>
        <position position="166"/>
    </location>
    <ligand>
        <name>Mg(2+)</name>
        <dbReference type="ChEBI" id="CHEBI:18420"/>
    </ligand>
</feature>
<reference evidence="13" key="1">
    <citation type="submission" date="2018-12" db="EMBL/GenBank/DDBJ databases">
        <title>Tengunoibacter tsumagoiensis gen. nov., sp. nov., Dictyobacter kobayashii sp. nov., D. alpinus sp. nov., and D. joshuensis sp. nov. and description of Dictyobacteraceae fam. nov. within the order Ktedonobacterales isolated from Tengu-no-mugimeshi.</title>
        <authorList>
            <person name="Wang C.M."/>
            <person name="Zheng Y."/>
            <person name="Sakai Y."/>
            <person name="Toyoda A."/>
            <person name="Minakuchi Y."/>
            <person name="Abe K."/>
            <person name="Yokota A."/>
            <person name="Yabe S."/>
        </authorList>
    </citation>
    <scope>NUCLEOTIDE SEQUENCE [LARGE SCALE GENOMIC DNA]</scope>
    <source>
        <strain evidence="13">Uno16</strain>
    </source>
</reference>
<evidence type="ECO:0000256" key="3">
    <source>
        <dbReference type="ARBA" id="ARBA00022723"/>
    </source>
</evidence>
<protein>
    <recommendedName>
        <fullName evidence="8 10">NH(3)-dependent NAD(+) synthetase</fullName>
        <ecNumber evidence="8 10">6.3.1.5</ecNumber>
    </recommendedName>
</protein>
<comment type="function">
    <text evidence="8">Catalyzes the ATP-dependent amidation of deamido-NAD to form NAD. Uses ammonia as a nitrogen source.</text>
</comment>
<keyword evidence="2 8" id="KW-0436">Ligase</keyword>
<dbReference type="GO" id="GO:0008795">
    <property type="term" value="F:NAD+ synthase activity"/>
    <property type="evidence" value="ECO:0007669"/>
    <property type="project" value="UniProtKB-UniRule"/>
</dbReference>
<evidence type="ECO:0000256" key="4">
    <source>
        <dbReference type="ARBA" id="ARBA00022741"/>
    </source>
</evidence>
<feature type="binding site" evidence="8">
    <location>
        <position position="53"/>
    </location>
    <ligand>
        <name>Mg(2+)</name>
        <dbReference type="ChEBI" id="CHEBI:18420"/>
    </ligand>
</feature>
<accession>A0A402BBM3</accession>